<dbReference type="EMBL" id="LUGH01000270">
    <property type="protein sequence ID" value="OBZ86809.1"/>
    <property type="molecule type" value="Genomic_DNA"/>
</dbReference>
<feature type="signal peptide" evidence="1">
    <location>
        <begin position="1"/>
        <end position="20"/>
    </location>
</feature>
<evidence type="ECO:0000313" key="2">
    <source>
        <dbReference type="EMBL" id="OBZ86809.1"/>
    </source>
</evidence>
<dbReference type="Proteomes" id="UP000093000">
    <property type="component" value="Unassembled WGS sequence"/>
</dbReference>
<proteinExistence type="predicted"/>
<keyword evidence="3" id="KW-1185">Reference proteome</keyword>
<accession>A0A1C7NDH2</accession>
<feature type="chain" id="PRO_5008889633" evidence="1">
    <location>
        <begin position="21"/>
        <end position="76"/>
    </location>
</feature>
<dbReference type="OrthoDB" id="10311276at2759"/>
<keyword evidence="1" id="KW-0732">Signal</keyword>
<name>A0A1C7NDH2_9FUNG</name>
<dbReference type="InParanoid" id="A0A1C7NDH2"/>
<gene>
    <name evidence="2" type="ORF">A0J61_05142</name>
</gene>
<organism evidence="2 3">
    <name type="scientific">Choanephora cucurbitarum</name>
    <dbReference type="NCBI Taxonomy" id="101091"/>
    <lineage>
        <taxon>Eukaryota</taxon>
        <taxon>Fungi</taxon>
        <taxon>Fungi incertae sedis</taxon>
        <taxon>Mucoromycota</taxon>
        <taxon>Mucoromycotina</taxon>
        <taxon>Mucoromycetes</taxon>
        <taxon>Mucorales</taxon>
        <taxon>Mucorineae</taxon>
        <taxon>Choanephoraceae</taxon>
        <taxon>Choanephoroideae</taxon>
        <taxon>Choanephora</taxon>
    </lineage>
</organism>
<sequence length="76" mass="8274">MVSVSNLLFSGLVLIAGISAVPSPEVQSLQKMEHYNKMVESNFAIQPRGCTDTCCSGAASCCRINGCEWKDRRCKC</sequence>
<protein>
    <submittedName>
        <fullName evidence="2">Uncharacterized protein</fullName>
    </submittedName>
</protein>
<evidence type="ECO:0000313" key="3">
    <source>
        <dbReference type="Proteomes" id="UP000093000"/>
    </source>
</evidence>
<comment type="caution">
    <text evidence="2">The sequence shown here is derived from an EMBL/GenBank/DDBJ whole genome shotgun (WGS) entry which is preliminary data.</text>
</comment>
<evidence type="ECO:0000256" key="1">
    <source>
        <dbReference type="SAM" id="SignalP"/>
    </source>
</evidence>
<dbReference type="AlphaFoldDB" id="A0A1C7NDH2"/>
<reference evidence="2 3" key="1">
    <citation type="submission" date="2016-03" db="EMBL/GenBank/DDBJ databases">
        <title>Choanephora cucurbitarum.</title>
        <authorList>
            <person name="Min B."/>
            <person name="Park H."/>
            <person name="Park J.-H."/>
            <person name="Shin H.-D."/>
            <person name="Choi I.-G."/>
        </authorList>
    </citation>
    <scope>NUCLEOTIDE SEQUENCE [LARGE SCALE GENOMIC DNA]</scope>
    <source>
        <strain evidence="2 3">KUS-F28377</strain>
    </source>
</reference>